<reference evidence="1" key="1">
    <citation type="submission" date="2020-09" db="EMBL/GenBank/DDBJ databases">
        <title>New species isolated from human feces.</title>
        <authorList>
            <person name="Kitahara M."/>
            <person name="Shigeno Y."/>
            <person name="Shime M."/>
            <person name="Matsumoto Y."/>
            <person name="Nakamura S."/>
            <person name="Motooka D."/>
            <person name="Fukuoka S."/>
            <person name="Nishikawa H."/>
            <person name="Benno Y."/>
        </authorList>
    </citation>
    <scope>NUCLEOTIDE SEQUENCE</scope>
    <source>
        <strain evidence="1">MM35</strain>
        <plasmid evidence="1">pMM35_01</plasmid>
    </source>
</reference>
<dbReference type="EMBL" id="AP023416">
    <property type="protein sequence ID" value="BCK79490.1"/>
    <property type="molecule type" value="Genomic_DNA"/>
</dbReference>
<dbReference type="RefSeq" id="WP_212821107.1">
    <property type="nucleotide sequence ID" value="NZ_AP023416.1"/>
</dbReference>
<keyword evidence="1" id="KW-0614">Plasmid</keyword>
<name>A0A810PUQ6_9FIRM</name>
<dbReference type="Gene3D" id="2.40.30.200">
    <property type="match status" value="1"/>
</dbReference>
<protein>
    <submittedName>
        <fullName evidence="1">Uncharacterized protein</fullName>
    </submittedName>
</protein>
<keyword evidence="2" id="KW-1185">Reference proteome</keyword>
<organism evidence="1 2">
    <name type="scientific">Vescimonas fastidiosa</name>
    <dbReference type="NCBI Taxonomy" id="2714353"/>
    <lineage>
        <taxon>Bacteria</taxon>
        <taxon>Bacillati</taxon>
        <taxon>Bacillota</taxon>
        <taxon>Clostridia</taxon>
        <taxon>Eubacteriales</taxon>
        <taxon>Oscillospiraceae</taxon>
        <taxon>Vescimonas</taxon>
    </lineage>
</organism>
<sequence length="221" mass="24008">MMGKVFFDGKDTYTEYGLLLASKSISLPEVRTNMIDVPGRDGLLDASEVLTGEVTYKNRTITLKLTGVDTVSGKTWPATISDFCNKVHGKRVKITFPEDTAHFYSGRCSVGEVGLVKMMQTIPVTVNCDPWKYKNAKTTVSRSDLGTVYKQLSLPNERRPVIPTITVAQDTTLLWGSSTINISAGDHILPAIRLAAGNNIMKAKVASGTGSITVTYQEASL</sequence>
<accession>A0A810PUQ6</accession>
<dbReference type="KEGG" id="vfa:MM35RIKEN_16820"/>
<proteinExistence type="predicted"/>
<evidence type="ECO:0000313" key="2">
    <source>
        <dbReference type="Proteomes" id="UP000681343"/>
    </source>
</evidence>
<geneLocation type="plasmid" evidence="1 2">
    <name>pMM35_01</name>
</geneLocation>
<evidence type="ECO:0000313" key="1">
    <source>
        <dbReference type="EMBL" id="BCK79490.1"/>
    </source>
</evidence>
<gene>
    <name evidence="1" type="ORF">MM35RIKEN_16820</name>
</gene>
<dbReference type="Proteomes" id="UP000681343">
    <property type="component" value="Plasmid pMM35_01"/>
</dbReference>
<dbReference type="AlphaFoldDB" id="A0A810PUQ6"/>